<protein>
    <recommendedName>
        <fullName evidence="7">Protein kinase domain-containing protein</fullName>
    </recommendedName>
</protein>
<keyword evidence="4 5" id="KW-0067">ATP-binding</keyword>
<keyword evidence="9" id="KW-1185">Reference proteome</keyword>
<dbReference type="InterPro" id="IPR029016">
    <property type="entry name" value="GAF-like_dom_sf"/>
</dbReference>
<evidence type="ECO:0000256" key="4">
    <source>
        <dbReference type="ARBA" id="ARBA00022840"/>
    </source>
</evidence>
<proteinExistence type="predicted"/>
<feature type="compositionally biased region" description="Gly residues" evidence="6">
    <location>
        <begin position="691"/>
        <end position="711"/>
    </location>
</feature>
<dbReference type="GO" id="GO:0004674">
    <property type="term" value="F:protein serine/threonine kinase activity"/>
    <property type="evidence" value="ECO:0007669"/>
    <property type="project" value="TreeGrafter"/>
</dbReference>
<keyword evidence="1" id="KW-0808">Transferase</keyword>
<dbReference type="SMART" id="SM00220">
    <property type="entry name" value="S_TKc"/>
    <property type="match status" value="1"/>
</dbReference>
<dbReference type="PANTHER" id="PTHR44329:SF214">
    <property type="entry name" value="PROTEIN KINASE DOMAIN-CONTAINING PROTEIN"/>
    <property type="match status" value="1"/>
</dbReference>
<dbReference type="Pfam" id="PF00069">
    <property type="entry name" value="Pkinase"/>
    <property type="match status" value="1"/>
</dbReference>
<evidence type="ECO:0000259" key="7">
    <source>
        <dbReference type="PROSITE" id="PS50011"/>
    </source>
</evidence>
<dbReference type="PROSITE" id="PS00108">
    <property type="entry name" value="PROTEIN_KINASE_ST"/>
    <property type="match status" value="1"/>
</dbReference>
<dbReference type="GO" id="GO:0005524">
    <property type="term" value="F:ATP binding"/>
    <property type="evidence" value="ECO:0007669"/>
    <property type="project" value="UniProtKB-UniRule"/>
</dbReference>
<evidence type="ECO:0000256" key="1">
    <source>
        <dbReference type="ARBA" id="ARBA00022679"/>
    </source>
</evidence>
<organism evidence="8 9">
    <name type="scientific">Chlamydomonas incerta</name>
    <dbReference type="NCBI Taxonomy" id="51695"/>
    <lineage>
        <taxon>Eukaryota</taxon>
        <taxon>Viridiplantae</taxon>
        <taxon>Chlorophyta</taxon>
        <taxon>core chlorophytes</taxon>
        <taxon>Chlorophyceae</taxon>
        <taxon>CS clade</taxon>
        <taxon>Chlamydomonadales</taxon>
        <taxon>Chlamydomonadaceae</taxon>
        <taxon>Chlamydomonas</taxon>
    </lineage>
</organism>
<evidence type="ECO:0000313" key="8">
    <source>
        <dbReference type="EMBL" id="KAG2431085.1"/>
    </source>
</evidence>
<evidence type="ECO:0000256" key="3">
    <source>
        <dbReference type="ARBA" id="ARBA00022777"/>
    </source>
</evidence>
<dbReference type="PROSITE" id="PS50011">
    <property type="entry name" value="PROTEIN_KINASE_DOM"/>
    <property type="match status" value="1"/>
</dbReference>
<dbReference type="Proteomes" id="UP000650467">
    <property type="component" value="Unassembled WGS sequence"/>
</dbReference>
<feature type="compositionally biased region" description="Low complexity" evidence="6">
    <location>
        <begin position="1145"/>
        <end position="1155"/>
    </location>
</feature>
<dbReference type="InterPro" id="IPR011009">
    <property type="entry name" value="Kinase-like_dom_sf"/>
</dbReference>
<evidence type="ECO:0000256" key="2">
    <source>
        <dbReference type="ARBA" id="ARBA00022741"/>
    </source>
</evidence>
<dbReference type="InterPro" id="IPR017441">
    <property type="entry name" value="Protein_kinase_ATP_BS"/>
</dbReference>
<dbReference type="PROSITE" id="PS00107">
    <property type="entry name" value="PROTEIN_KINASE_ATP"/>
    <property type="match status" value="1"/>
</dbReference>
<evidence type="ECO:0000313" key="9">
    <source>
        <dbReference type="Proteomes" id="UP000650467"/>
    </source>
</evidence>
<dbReference type="Gene3D" id="3.30.450.40">
    <property type="match status" value="1"/>
</dbReference>
<dbReference type="Gene3D" id="1.10.510.10">
    <property type="entry name" value="Transferase(Phosphotransferase) domain 1"/>
    <property type="match status" value="1"/>
</dbReference>
<feature type="binding site" evidence="5">
    <location>
        <position position="810"/>
    </location>
    <ligand>
        <name>ATP</name>
        <dbReference type="ChEBI" id="CHEBI:30616"/>
    </ligand>
</feature>
<dbReference type="SUPFAM" id="SSF56112">
    <property type="entry name" value="Protein kinase-like (PK-like)"/>
    <property type="match status" value="1"/>
</dbReference>
<gene>
    <name evidence="8" type="ORF">HXX76_009618</name>
</gene>
<feature type="domain" description="Protein kinase" evidence="7">
    <location>
        <begin position="783"/>
        <end position="1140"/>
    </location>
</feature>
<feature type="region of interest" description="Disordered" evidence="6">
    <location>
        <begin position="1141"/>
        <end position="1166"/>
    </location>
</feature>
<feature type="region of interest" description="Disordered" evidence="6">
    <location>
        <begin position="690"/>
        <end position="711"/>
    </location>
</feature>
<dbReference type="AlphaFoldDB" id="A0A835T266"/>
<keyword evidence="2 5" id="KW-0547">Nucleotide-binding</keyword>
<dbReference type="Gene3D" id="3.30.200.20">
    <property type="entry name" value="Phosphorylase Kinase, domain 1"/>
    <property type="match status" value="1"/>
</dbReference>
<dbReference type="InterPro" id="IPR008271">
    <property type="entry name" value="Ser/Thr_kinase_AS"/>
</dbReference>
<name>A0A835T266_CHLIN</name>
<dbReference type="SUPFAM" id="SSF55781">
    <property type="entry name" value="GAF domain-like"/>
    <property type="match status" value="1"/>
</dbReference>
<keyword evidence="3" id="KW-0418">Kinase</keyword>
<evidence type="ECO:0000256" key="6">
    <source>
        <dbReference type="SAM" id="MobiDB-lite"/>
    </source>
</evidence>
<dbReference type="InterPro" id="IPR051681">
    <property type="entry name" value="Ser/Thr_Kinases-Pseudokinases"/>
</dbReference>
<comment type="caution">
    <text evidence="8">The sequence shown here is derived from an EMBL/GenBank/DDBJ whole genome shotgun (WGS) entry which is preliminary data.</text>
</comment>
<dbReference type="InterPro" id="IPR000719">
    <property type="entry name" value="Prot_kinase_dom"/>
</dbReference>
<sequence>MGFASSLNSGLELLVSTFDCQQASVYLLNQGEQAYVIASSGVDMELREGTYLPSPVVGDVADALIAAQQDSPGCMVHYAALPEGAAAEADLPEEWQLLARRHGCSQYAAVGISSSGSMLGVLSLAAKGTTRPATWNTGALCAVAALLAVQVKQAAILANALPALHAASTIGQVVQALGVAAAETAAAAAHTQGVVRVAFVNPSDLDGAAAAVFPIDASAGFFTGGGDRPLSAAQNMPLSLRVRRASCDLVMSPDRSVVSAAVAAARLGSNLDDASNNRGKNSIDGSRASSLGVAGLSANSQTGGARRLASFVGIDKGSGGPTCQGHTLALGGTLLAEALSKGAAGLCVDDCAAHVQDTKSYPRDLVLSRNAPMPLSLALATSSSAMAASNETSGAYSSSVSMGGKGGSGGSGGFPHAFASSGGGGAGQGTLAGQVQAMAAEARKPLIALYATFGQTLPRGLLQAVVRNMRELLLVVAPIVMVKATGSLSSEWECLKTELRNVHLRKKGSDSCGQHPVISPDDILVAEGEEEEEGASDDHRGVAAAVDAANANARAEVTGAAAMIATTGGPGAGACDGGGADGQQGAGVSPFTAAATPAVMVGSPTALAGAAARGGLSPAQALFGRGSMNDAPAGGGTGGTRSPRANTLKRLFGLNSGSMHPGDSVLASAASDGGAQDGAMRARAQSSLLAGGDGSGLEKAGSGGVEDGGAGAGAKLQAVRNKRLSSLMRTRSLSFRLVAAQSPRGASKLAPIISIMHERLKAAQAVQITNGRSVNRQSDLESLKLLQEVGKGGYGTVYRGTYHGSEVAVKVIHDATIHAAAAAKSGKPGSPASMAAVALHKQNLHDAIELVASVSISHPNIVQVLTFFMDCRLQLPAPQHANEMDSLMDTVDDPAGGAAAMPRLLHMPSLLESPAPGQEIAGASSMALVMEYCDAGSLCEAIMDRIFFRQLKPTDPDDARRGKPVLAICLRSVYATLLEVALALRHMHSLHLVHCDLKPQNVLLKSNPRDSRGFTAKLSDFGLAKTMAHDDNGQLVIDEAVASGTITHVAPEVFLGKQSVGSAVDIYAFGVLMHQVLCGVKLYEGMTAQQIANAVAHDGMRPRLPSWVPSNYRALAERCWHALPSARPTADELVRQLERLGAGGTSTTSTASSASRPRSGYSQFAA</sequence>
<reference evidence="8" key="1">
    <citation type="journal article" date="2020" name="bioRxiv">
        <title>Comparative genomics of Chlamydomonas.</title>
        <authorList>
            <person name="Craig R.J."/>
            <person name="Hasan A.R."/>
            <person name="Ness R.W."/>
            <person name="Keightley P.D."/>
        </authorList>
    </citation>
    <scope>NUCLEOTIDE SEQUENCE</scope>
    <source>
        <strain evidence="8">SAG 7.73</strain>
    </source>
</reference>
<dbReference type="EMBL" id="JAEHOC010000025">
    <property type="protein sequence ID" value="KAG2431085.1"/>
    <property type="molecule type" value="Genomic_DNA"/>
</dbReference>
<dbReference type="OrthoDB" id="4062651at2759"/>
<accession>A0A835T266</accession>
<dbReference type="PANTHER" id="PTHR44329">
    <property type="entry name" value="SERINE/THREONINE-PROTEIN KINASE TNNI3K-RELATED"/>
    <property type="match status" value="1"/>
</dbReference>
<evidence type="ECO:0000256" key="5">
    <source>
        <dbReference type="PROSITE-ProRule" id="PRU10141"/>
    </source>
</evidence>